<keyword evidence="8" id="KW-1185">Reference proteome</keyword>
<dbReference type="CDD" id="cd16331">
    <property type="entry name" value="YjgA-like"/>
    <property type="match status" value="1"/>
</dbReference>
<comment type="subcellular location">
    <subcellularLocation>
        <location evidence="5">Cytoplasm</location>
    </subcellularLocation>
    <text evidence="5">Associates with late stage pre-50S ribosomal subunits.</text>
</comment>
<dbReference type="AlphaFoldDB" id="A0A0K0XUB7"/>
<dbReference type="InterPro" id="IPR006839">
    <property type="entry name" value="DarP"/>
</dbReference>
<dbReference type="GO" id="GO:0005829">
    <property type="term" value="C:cytosol"/>
    <property type="evidence" value="ECO:0007669"/>
    <property type="project" value="TreeGrafter"/>
</dbReference>
<dbReference type="PANTHER" id="PTHR38101">
    <property type="entry name" value="UPF0307 PROTEIN YJGA"/>
    <property type="match status" value="1"/>
</dbReference>
<sequence>MARRSRMKIRRAPEPNEGHGGESSPDLGPSKSELKRQSLALQKLGVAVSELPPSRRKAIDMPEDLREAIEAYARITAHGARKRQMQYLGKLIRGIDPTPLKEAVEAFAAGRAVESARLHEVERWRDRLIHEDDALTEWLDSYPGSDVQHLRSLIRQARKDHAGQDPEQRQPKSFRDLFAFLRSILEASR</sequence>
<dbReference type="RefSeq" id="WP_082169446.1">
    <property type="nucleotide sequence ID" value="NZ_CP012154.1"/>
</dbReference>
<dbReference type="GO" id="GO:0043022">
    <property type="term" value="F:ribosome binding"/>
    <property type="evidence" value="ECO:0007669"/>
    <property type="project" value="UniProtKB-UniRule"/>
</dbReference>
<protein>
    <recommendedName>
        <fullName evidence="5">Dual-action ribosomal maturation protein DarP</fullName>
    </recommendedName>
    <alternativeName>
        <fullName evidence="5">Large ribosomal subunit assembly factor DarP</fullName>
    </alternativeName>
</protein>
<comment type="similarity">
    <text evidence="5">Belongs to the DarP family.</text>
</comment>
<feature type="compositionally biased region" description="Basic and acidic residues" evidence="6">
    <location>
        <begin position="11"/>
        <end position="20"/>
    </location>
</feature>
<evidence type="ECO:0000256" key="1">
    <source>
        <dbReference type="ARBA" id="ARBA00022490"/>
    </source>
</evidence>
<keyword evidence="3 5" id="KW-0699">rRNA-binding</keyword>
<dbReference type="Pfam" id="PF04751">
    <property type="entry name" value="DarP"/>
    <property type="match status" value="1"/>
</dbReference>
<dbReference type="HAMAP" id="MF_00765">
    <property type="entry name" value="DarP"/>
    <property type="match status" value="1"/>
</dbReference>
<dbReference type="EMBL" id="CP012154">
    <property type="protein sequence ID" value="AKS41309.1"/>
    <property type="molecule type" value="Genomic_DNA"/>
</dbReference>
<proteinExistence type="inferred from homology"/>
<dbReference type="PIRSF" id="PIRSF016183">
    <property type="entry name" value="UCP016183"/>
    <property type="match status" value="1"/>
</dbReference>
<dbReference type="PANTHER" id="PTHR38101:SF1">
    <property type="entry name" value="UPF0307 PROTEIN YJGA"/>
    <property type="match status" value="1"/>
</dbReference>
<evidence type="ECO:0000313" key="7">
    <source>
        <dbReference type="EMBL" id="AKS41309.1"/>
    </source>
</evidence>
<dbReference type="STRING" id="1579979.WM2015_928"/>
<evidence type="ECO:0000256" key="2">
    <source>
        <dbReference type="ARBA" id="ARBA00022517"/>
    </source>
</evidence>
<dbReference type="KEGG" id="wma:WM2015_928"/>
<feature type="region of interest" description="Disordered" evidence="6">
    <location>
        <begin position="1"/>
        <end position="35"/>
    </location>
</feature>
<evidence type="ECO:0000256" key="6">
    <source>
        <dbReference type="SAM" id="MobiDB-lite"/>
    </source>
</evidence>
<evidence type="ECO:0000256" key="4">
    <source>
        <dbReference type="ARBA" id="ARBA00022884"/>
    </source>
</evidence>
<dbReference type="NCBIfam" id="NF003593">
    <property type="entry name" value="PRK05255.1-1"/>
    <property type="match status" value="1"/>
</dbReference>
<dbReference type="InterPro" id="IPR023153">
    <property type="entry name" value="DarP_sf"/>
</dbReference>
<feature type="compositionally biased region" description="Basic residues" evidence="6">
    <location>
        <begin position="1"/>
        <end position="10"/>
    </location>
</feature>
<evidence type="ECO:0000256" key="5">
    <source>
        <dbReference type="HAMAP-Rule" id="MF_00765"/>
    </source>
</evidence>
<reference evidence="8" key="1">
    <citation type="submission" date="2015-07" db="EMBL/GenBank/DDBJ databases">
        <authorList>
            <person name="Kim K.M."/>
        </authorList>
    </citation>
    <scope>NUCLEOTIDE SEQUENCE [LARGE SCALE GENOMIC DNA]</scope>
    <source>
        <strain evidence="8">KCTC 42284</strain>
    </source>
</reference>
<dbReference type="Gene3D" id="1.10.60.30">
    <property type="entry name" value="PSPTO4464-like domains"/>
    <property type="match status" value="2"/>
</dbReference>
<dbReference type="GO" id="GO:0019843">
    <property type="term" value="F:rRNA binding"/>
    <property type="evidence" value="ECO:0007669"/>
    <property type="project" value="UniProtKB-UniRule"/>
</dbReference>
<keyword evidence="4 5" id="KW-0694">RNA-binding</keyword>
<organism evidence="7 8">
    <name type="scientific">Wenzhouxiangella marina</name>
    <dbReference type="NCBI Taxonomy" id="1579979"/>
    <lineage>
        <taxon>Bacteria</taxon>
        <taxon>Pseudomonadati</taxon>
        <taxon>Pseudomonadota</taxon>
        <taxon>Gammaproteobacteria</taxon>
        <taxon>Chromatiales</taxon>
        <taxon>Wenzhouxiangellaceae</taxon>
        <taxon>Wenzhouxiangella</taxon>
    </lineage>
</organism>
<accession>A0A0K0XUB7</accession>
<gene>
    <name evidence="5" type="primary">darP</name>
    <name evidence="7" type="ORF">WM2015_928</name>
</gene>
<keyword evidence="1 5" id="KW-0963">Cytoplasm</keyword>
<keyword evidence="2 5" id="KW-0690">Ribosome biogenesis</keyword>
<comment type="function">
    <text evidence="5">Member of a network of 50S ribosomal subunit biogenesis factors which assembles along the 30S-50S interface, preventing incorrect 23S rRNA structures from forming. Promotes peptidyl transferase center (PTC) maturation.</text>
</comment>
<dbReference type="SUPFAM" id="SSF158710">
    <property type="entry name" value="PSPTO4464-like"/>
    <property type="match status" value="1"/>
</dbReference>
<evidence type="ECO:0000313" key="8">
    <source>
        <dbReference type="Proteomes" id="UP000066624"/>
    </source>
</evidence>
<dbReference type="Proteomes" id="UP000066624">
    <property type="component" value="Chromosome"/>
</dbReference>
<name>A0A0K0XUB7_9GAMM</name>
<dbReference type="GO" id="GO:1902626">
    <property type="term" value="P:assembly of large subunit precursor of preribosome"/>
    <property type="evidence" value="ECO:0007669"/>
    <property type="project" value="UniProtKB-UniRule"/>
</dbReference>
<evidence type="ECO:0000256" key="3">
    <source>
        <dbReference type="ARBA" id="ARBA00022730"/>
    </source>
</evidence>